<dbReference type="Proteomes" id="UP000046090">
    <property type="component" value="Unassembled WGS sequence"/>
</dbReference>
<sequence>MEELKQQVIQELGEHLNQRVNKLEMDQKWWFKCKFTELEQRLKKLEEKTRA</sequence>
<name>A0A0K2YCB0_HELHE</name>
<organism evidence="1 2">
    <name type="scientific">Helicobacter heilmannii</name>
    <dbReference type="NCBI Taxonomy" id="35817"/>
    <lineage>
        <taxon>Bacteria</taxon>
        <taxon>Pseudomonadati</taxon>
        <taxon>Campylobacterota</taxon>
        <taxon>Epsilonproteobacteria</taxon>
        <taxon>Campylobacterales</taxon>
        <taxon>Helicobacteraceae</taxon>
        <taxon>Helicobacter</taxon>
    </lineage>
</organism>
<dbReference type="AlphaFoldDB" id="A0A0K2YCB0"/>
<dbReference type="EMBL" id="CDMK01000005">
    <property type="protein sequence ID" value="CRI35344.1"/>
    <property type="molecule type" value="Genomic_DNA"/>
</dbReference>
<keyword evidence="2" id="KW-1185">Reference proteome</keyword>
<evidence type="ECO:0000313" key="1">
    <source>
        <dbReference type="EMBL" id="CRI35344.1"/>
    </source>
</evidence>
<accession>A0A0K2YCB0</accession>
<proteinExistence type="predicted"/>
<gene>
    <name evidence="1" type="ORF">HHE01_00080</name>
</gene>
<reference evidence="2" key="1">
    <citation type="submission" date="2014-12" db="EMBL/GenBank/DDBJ databases">
        <authorList>
            <person name="Smet A."/>
        </authorList>
    </citation>
    <scope>NUCLEOTIDE SEQUENCE [LARGE SCALE GENOMIC DNA]</scope>
</reference>
<protein>
    <submittedName>
        <fullName evidence="1">Uncharacterized protein</fullName>
    </submittedName>
</protein>
<evidence type="ECO:0000313" key="2">
    <source>
        <dbReference type="Proteomes" id="UP000046090"/>
    </source>
</evidence>